<gene>
    <name evidence="2" type="ORF">NEZAVI_LOCUS9099</name>
</gene>
<keyword evidence="3" id="KW-1185">Reference proteome</keyword>
<dbReference type="Proteomes" id="UP001152798">
    <property type="component" value="Chromosome 4"/>
</dbReference>
<accession>A0A9P0MP72</accession>
<organism evidence="2 3">
    <name type="scientific">Nezara viridula</name>
    <name type="common">Southern green stink bug</name>
    <name type="synonym">Cimex viridulus</name>
    <dbReference type="NCBI Taxonomy" id="85310"/>
    <lineage>
        <taxon>Eukaryota</taxon>
        <taxon>Metazoa</taxon>
        <taxon>Ecdysozoa</taxon>
        <taxon>Arthropoda</taxon>
        <taxon>Hexapoda</taxon>
        <taxon>Insecta</taxon>
        <taxon>Pterygota</taxon>
        <taxon>Neoptera</taxon>
        <taxon>Paraneoptera</taxon>
        <taxon>Hemiptera</taxon>
        <taxon>Heteroptera</taxon>
        <taxon>Panheteroptera</taxon>
        <taxon>Pentatomomorpha</taxon>
        <taxon>Pentatomoidea</taxon>
        <taxon>Pentatomidae</taxon>
        <taxon>Pentatominae</taxon>
        <taxon>Nezara</taxon>
    </lineage>
</organism>
<proteinExistence type="predicted"/>
<reference evidence="2" key="1">
    <citation type="submission" date="2022-01" db="EMBL/GenBank/DDBJ databases">
        <authorList>
            <person name="King R."/>
        </authorList>
    </citation>
    <scope>NUCLEOTIDE SEQUENCE</scope>
</reference>
<evidence type="ECO:0000256" key="1">
    <source>
        <dbReference type="SAM" id="MobiDB-lite"/>
    </source>
</evidence>
<feature type="region of interest" description="Disordered" evidence="1">
    <location>
        <begin position="136"/>
        <end position="168"/>
    </location>
</feature>
<evidence type="ECO:0000313" key="3">
    <source>
        <dbReference type="Proteomes" id="UP001152798"/>
    </source>
</evidence>
<feature type="compositionally biased region" description="Basic and acidic residues" evidence="1">
    <location>
        <begin position="150"/>
        <end position="168"/>
    </location>
</feature>
<dbReference type="EMBL" id="OV725080">
    <property type="protein sequence ID" value="CAH1399700.1"/>
    <property type="molecule type" value="Genomic_DNA"/>
</dbReference>
<protein>
    <submittedName>
        <fullName evidence="2">Uncharacterized protein</fullName>
    </submittedName>
</protein>
<dbReference type="AlphaFoldDB" id="A0A9P0MP72"/>
<name>A0A9P0MP72_NEZVI</name>
<sequence length="168" mass="19001">MSNNRTRVFLEQWVPTIYAGHKQGMKRQPNPGIVWLAPLSCKLPLVPMDLLGEDLQPLPPPPLPRPAEGCRQAGRVVGTGLIRAYREAPPLRKGSSDGLILFPSLSASSWSGEEWRMGGGQIDGNYLDCWRREDKGKVKKDGDTETENWPNKKKEEVQERWKREGKKQ</sequence>
<evidence type="ECO:0000313" key="2">
    <source>
        <dbReference type="EMBL" id="CAH1399700.1"/>
    </source>
</evidence>